<proteinExistence type="predicted"/>
<dbReference type="PROSITE" id="PS00629">
    <property type="entry name" value="IMP_1"/>
    <property type="match status" value="1"/>
</dbReference>
<dbReference type="PANTHER" id="PTHR20854:SF4">
    <property type="entry name" value="INOSITOL-1-MONOPHOSPHATASE-RELATED"/>
    <property type="match status" value="1"/>
</dbReference>
<dbReference type="Pfam" id="PF00459">
    <property type="entry name" value="Inositol_P"/>
    <property type="match status" value="1"/>
</dbReference>
<keyword evidence="3" id="KW-0460">Magnesium</keyword>
<evidence type="ECO:0000256" key="3">
    <source>
        <dbReference type="ARBA" id="ARBA00022842"/>
    </source>
</evidence>
<dbReference type="Gene3D" id="3.40.190.80">
    <property type="match status" value="1"/>
</dbReference>
<dbReference type="PRINTS" id="PR00377">
    <property type="entry name" value="IMPHPHTASES"/>
</dbReference>
<evidence type="ECO:0000256" key="1">
    <source>
        <dbReference type="ARBA" id="ARBA00022723"/>
    </source>
</evidence>
<dbReference type="GO" id="GO:0006020">
    <property type="term" value="P:inositol metabolic process"/>
    <property type="evidence" value="ECO:0007669"/>
    <property type="project" value="TreeGrafter"/>
</dbReference>
<organism evidence="4">
    <name type="scientific">freshwater metagenome</name>
    <dbReference type="NCBI Taxonomy" id="449393"/>
    <lineage>
        <taxon>unclassified sequences</taxon>
        <taxon>metagenomes</taxon>
        <taxon>ecological metagenomes</taxon>
    </lineage>
</organism>
<keyword evidence="1" id="KW-0479">Metal-binding</keyword>
<dbReference type="SUPFAM" id="SSF56655">
    <property type="entry name" value="Carbohydrate phosphatase"/>
    <property type="match status" value="1"/>
</dbReference>
<dbReference type="GO" id="GO:0008934">
    <property type="term" value="F:inositol monophosphate 1-phosphatase activity"/>
    <property type="evidence" value="ECO:0007669"/>
    <property type="project" value="TreeGrafter"/>
</dbReference>
<dbReference type="Gene3D" id="3.30.540.10">
    <property type="entry name" value="Fructose-1,6-Bisphosphatase, subunit A, domain 1"/>
    <property type="match status" value="1"/>
</dbReference>
<name>A0A6J7KG22_9ZZZZ</name>
<reference evidence="4" key="1">
    <citation type="submission" date="2020-05" db="EMBL/GenBank/DDBJ databases">
        <authorList>
            <person name="Chiriac C."/>
            <person name="Salcher M."/>
            <person name="Ghai R."/>
            <person name="Kavagutti S V."/>
        </authorList>
    </citation>
    <scope>NUCLEOTIDE SEQUENCE</scope>
</reference>
<gene>
    <name evidence="4" type="ORF">UFOPK3733_02072</name>
</gene>
<dbReference type="PANTHER" id="PTHR20854">
    <property type="entry name" value="INOSITOL MONOPHOSPHATASE"/>
    <property type="match status" value="1"/>
</dbReference>
<keyword evidence="2" id="KW-0378">Hydrolase</keyword>
<sequence>MTEPTSGSAGPLPGPDADPALLSYAVKLLQEAGDLTLNWFDREDLAVDQKGDGTPVTDADRAAERLIRERLDADRPDDTVLGEEEADKPGTSGVTWIIDPIDGTKAFTRGVPLYSNLLGVFDEHGPLLGVIHLPALGITVYAGRGLGCFRNGKPVRVSDRSEPAACVLSTSGFNPWSDAALLGVKSAEFQLRTWGDGYGYAMVACGALDAMVDPSVSLWDVAPLPVIMAEAGGRFTALDGSAPTLVPGQPTSAVATNAAIHAAVIAALSA</sequence>
<dbReference type="GO" id="GO:0007165">
    <property type="term" value="P:signal transduction"/>
    <property type="evidence" value="ECO:0007669"/>
    <property type="project" value="TreeGrafter"/>
</dbReference>
<dbReference type="InterPro" id="IPR020583">
    <property type="entry name" value="Inositol_monoP_metal-BS"/>
</dbReference>
<evidence type="ECO:0000313" key="4">
    <source>
        <dbReference type="EMBL" id="CAB4954497.1"/>
    </source>
</evidence>
<dbReference type="EMBL" id="CAFBNC010000153">
    <property type="protein sequence ID" value="CAB4954497.1"/>
    <property type="molecule type" value="Genomic_DNA"/>
</dbReference>
<dbReference type="InterPro" id="IPR000760">
    <property type="entry name" value="Inositol_monophosphatase-like"/>
</dbReference>
<dbReference type="GO" id="GO:0046872">
    <property type="term" value="F:metal ion binding"/>
    <property type="evidence" value="ECO:0007669"/>
    <property type="project" value="UniProtKB-KW"/>
</dbReference>
<evidence type="ECO:0000256" key="2">
    <source>
        <dbReference type="ARBA" id="ARBA00022801"/>
    </source>
</evidence>
<accession>A0A6J7KG22</accession>
<dbReference type="AlphaFoldDB" id="A0A6J7KG22"/>
<protein>
    <submittedName>
        <fullName evidence="4">Unannotated protein</fullName>
    </submittedName>
</protein>